<evidence type="ECO:0000313" key="9">
    <source>
        <dbReference type="Proteomes" id="UP000054558"/>
    </source>
</evidence>
<evidence type="ECO:0000256" key="2">
    <source>
        <dbReference type="ARBA" id="ARBA00022483"/>
    </source>
</evidence>
<keyword evidence="9" id="KW-1185">Reference proteome</keyword>
<dbReference type="GO" id="GO:0006612">
    <property type="term" value="P:protein targeting to membrane"/>
    <property type="evidence" value="ECO:0007669"/>
    <property type="project" value="UniProtKB-UniRule"/>
</dbReference>
<sequence length="1123" mass="121685">MGDAEVDWEVVEEELSQLPDAWKQARFDSLPHVVDVLTASEGGILDGLREQRDAVEELVDDVVQGYHNGFNRAIHNYSQILRLFSESASKMAGLKTNLGEARRLLAARHKALQQQWYRSITLRHVLQLLDQIDSVAKVPARIERLMLERKYYAATQLLLHSSSMLEREGIQGVGGLRDVRSDMQRLRQGLFTKVMEELHLHIYNQGTYSLASTRIADKDDDARPGQKRSVRKKGSPFSPLRLVGSTDDVRLRLGGTPDRNGRPRGDDHDGAMSEDGSISGSIIASVTGSDIASLPSSILRKSSSQARQQSGQLPIWLTDATPNEFTDSITRADSHDSVKYLQTLVECLALLGKLAAAGSSLAQRLRRTLRELIADVIKARAQAAERARPRVDSIPKTSAGGSPMTFSGASSHGTKMVAHSPRGGFAGGRIGVTSAGMTSAAGGGPTGPASVAAQQLLEEVFGVCVGALENHRLVHTFMQMRGAEDQSARQVLSPPRDENSGDGFKAGGGELAPYNLAVAWSCVQSECQALVCEVLRATPAGVSADPTGLGEGVKEGEKKAGAPGGAAAKEAEGALEGEDEELAFAFRFTDLGSALPGSETGSSTLVRGGDGALQSRSRRASATGQETYETELVLPERGVYLAAAVYRPVVQFTDKAAQIVKDAALKQGGGEALRAWMEKYIANAFLPRVQNDYRGRIADALSSPAAFKPRGRTSETYDRTVEKGRPVLQGGLAAESLVLEVLAWAQALPLFAGQLVGVVQAMLERLLERCRAAYTEAVLGSLSSALAARFDFENLQKRETAFMALFAEPAGGAGQLHVAELEGREEEAEALEEEMFHLIEGQQPIKSEHLIMDFSKVVLLAALSDSLDWLGDVISQLGSGGMTSSSSVVSPVTSPLQERERARARRPPPLSAQHRRGSSQTLTSGLAILADKFHNLSVEFIRTLRLEMQLQTAYHFQDMTDRSYVCDVEPEEPDEYVLSLTTQMSRLDDEVSSYVPPVRRSYAFGGVCGIAARCAIANLGRMKAINHLGVRQVARDCIALQQTLANLGTGGDYASLQRAQAKFDRVRQYYELLTIPVESLIAFAQDHPGAYSPEEFRKLLMVQVPGREVPTDAMHKLVRTFAR</sequence>
<feature type="compositionally biased region" description="Basic and acidic residues" evidence="5">
    <location>
        <begin position="259"/>
        <end position="271"/>
    </location>
</feature>
<evidence type="ECO:0000313" key="8">
    <source>
        <dbReference type="EMBL" id="GAQ77753.1"/>
    </source>
</evidence>
<dbReference type="Pfam" id="PF20652">
    <property type="entry name" value="Sec8_C"/>
    <property type="match status" value="1"/>
</dbReference>
<feature type="domain" description="Exocyst complex component Sec8 middle helical bundle" evidence="7">
    <location>
        <begin position="334"/>
        <end position="533"/>
    </location>
</feature>
<organism evidence="8 9">
    <name type="scientific">Klebsormidium nitens</name>
    <name type="common">Green alga</name>
    <name type="synonym">Ulothrix nitens</name>
    <dbReference type="NCBI Taxonomy" id="105231"/>
    <lineage>
        <taxon>Eukaryota</taxon>
        <taxon>Viridiplantae</taxon>
        <taxon>Streptophyta</taxon>
        <taxon>Klebsormidiophyceae</taxon>
        <taxon>Klebsormidiales</taxon>
        <taxon>Klebsormidiaceae</taxon>
        <taxon>Klebsormidium</taxon>
    </lineage>
</organism>
<dbReference type="GO" id="GO:0006893">
    <property type="term" value="P:Golgi to plasma membrane transport"/>
    <property type="evidence" value="ECO:0000318"/>
    <property type="project" value="GO_Central"/>
</dbReference>
<dbReference type="GO" id="GO:0090522">
    <property type="term" value="P:vesicle tethering involved in exocytosis"/>
    <property type="evidence" value="ECO:0007669"/>
    <property type="project" value="UniProtKB-UniRule"/>
</dbReference>
<dbReference type="GO" id="GO:0000145">
    <property type="term" value="C:exocyst"/>
    <property type="evidence" value="ECO:0000318"/>
    <property type="project" value="GO_Central"/>
</dbReference>
<dbReference type="STRING" id="105231.A0A1Y1HIQ7"/>
<feature type="region of interest" description="Disordered" evidence="5">
    <location>
        <begin position="214"/>
        <end position="277"/>
    </location>
</feature>
<dbReference type="InterPro" id="IPR007191">
    <property type="entry name" value="Sec8_exocyst_N"/>
</dbReference>
<dbReference type="GO" id="GO:0006887">
    <property type="term" value="P:exocytosis"/>
    <property type="evidence" value="ECO:0000318"/>
    <property type="project" value="GO_Central"/>
</dbReference>
<dbReference type="InterPro" id="IPR048630">
    <property type="entry name" value="Sec8_M"/>
</dbReference>
<dbReference type="PANTHER" id="PTHR14146:SF0">
    <property type="entry name" value="EXOCYST COMPLEX COMPONENT 4"/>
    <property type="match status" value="1"/>
</dbReference>
<name>A0A1Y1HIQ7_KLENI</name>
<dbReference type="OMA" id="HMEVRCR"/>
<dbReference type="EMBL" id="DF236952">
    <property type="protein sequence ID" value="GAQ77753.1"/>
    <property type="molecule type" value="Genomic_DNA"/>
</dbReference>
<feature type="region of interest" description="Disordered" evidence="5">
    <location>
        <begin position="598"/>
        <end position="624"/>
    </location>
</feature>
<feature type="region of interest" description="Disordered" evidence="5">
    <location>
        <begin position="879"/>
        <end position="919"/>
    </location>
</feature>
<evidence type="ECO:0000259" key="6">
    <source>
        <dbReference type="Pfam" id="PF04048"/>
    </source>
</evidence>
<feature type="compositionally biased region" description="Low complexity" evidence="5">
    <location>
        <begin position="882"/>
        <end position="896"/>
    </location>
</feature>
<evidence type="ECO:0000256" key="4">
    <source>
        <dbReference type="RuleBase" id="RU367079"/>
    </source>
</evidence>
<dbReference type="GO" id="GO:0015031">
    <property type="term" value="P:protein transport"/>
    <property type="evidence" value="ECO:0007669"/>
    <property type="project" value="UniProtKB-KW"/>
</dbReference>
<dbReference type="OrthoDB" id="272977at2759"/>
<protein>
    <recommendedName>
        <fullName evidence="4">Exocyst complex component Sec8</fullName>
    </recommendedName>
</protein>
<keyword evidence="1 4" id="KW-0813">Transport</keyword>
<dbReference type="AlphaFoldDB" id="A0A1Y1HIQ7"/>
<dbReference type="PANTHER" id="PTHR14146">
    <property type="entry name" value="EXOCYST COMPLEX COMPONENT 4"/>
    <property type="match status" value="1"/>
</dbReference>
<feature type="region of interest" description="Disordered" evidence="5">
    <location>
        <begin position="543"/>
        <end position="574"/>
    </location>
</feature>
<evidence type="ECO:0000256" key="1">
    <source>
        <dbReference type="ARBA" id="ARBA00022448"/>
    </source>
</evidence>
<feature type="region of interest" description="Disordered" evidence="5">
    <location>
        <begin position="485"/>
        <end position="505"/>
    </location>
</feature>
<comment type="function">
    <text evidence="4">Component of the exocyst complex involved in the docking of exocytic vesicles with fusion sites on the plasma membrane.</text>
</comment>
<keyword evidence="2 4" id="KW-0268">Exocytosis</keyword>
<comment type="similarity">
    <text evidence="4">Belongs to the SEC8 family.</text>
</comment>
<dbReference type="Pfam" id="PF04048">
    <property type="entry name" value="Sec8_N"/>
    <property type="match status" value="1"/>
</dbReference>
<dbReference type="Proteomes" id="UP000054558">
    <property type="component" value="Unassembled WGS sequence"/>
</dbReference>
<evidence type="ECO:0000256" key="5">
    <source>
        <dbReference type="SAM" id="MobiDB-lite"/>
    </source>
</evidence>
<dbReference type="GO" id="GO:0006904">
    <property type="term" value="P:vesicle docking involved in exocytosis"/>
    <property type="evidence" value="ECO:0007669"/>
    <property type="project" value="InterPro"/>
</dbReference>
<proteinExistence type="inferred from homology"/>
<feature type="compositionally biased region" description="Basic residues" evidence="5">
    <location>
        <begin position="225"/>
        <end position="234"/>
    </location>
</feature>
<evidence type="ECO:0000256" key="3">
    <source>
        <dbReference type="ARBA" id="ARBA00022927"/>
    </source>
</evidence>
<evidence type="ECO:0000259" key="7">
    <source>
        <dbReference type="Pfam" id="PF20652"/>
    </source>
</evidence>
<feature type="compositionally biased region" description="Polar residues" evidence="5">
    <location>
        <begin position="395"/>
        <end position="413"/>
    </location>
</feature>
<accession>A0A1Y1HIQ7</accession>
<keyword evidence="3 4" id="KW-0653">Protein transport</keyword>
<dbReference type="InterPro" id="IPR039682">
    <property type="entry name" value="Sec8/EXOC4"/>
</dbReference>
<feature type="region of interest" description="Disordered" evidence="5">
    <location>
        <begin position="387"/>
        <end position="415"/>
    </location>
</feature>
<feature type="domain" description="Exocyst complex component Sec8 N-terminal" evidence="6">
    <location>
        <begin position="12"/>
        <end position="144"/>
    </location>
</feature>
<reference evidence="8 9" key="1">
    <citation type="journal article" date="2014" name="Nat. Commun.">
        <title>Klebsormidium flaccidum genome reveals primary factors for plant terrestrial adaptation.</title>
        <authorList>
            <person name="Hori K."/>
            <person name="Maruyama F."/>
            <person name="Fujisawa T."/>
            <person name="Togashi T."/>
            <person name="Yamamoto N."/>
            <person name="Seo M."/>
            <person name="Sato S."/>
            <person name="Yamada T."/>
            <person name="Mori H."/>
            <person name="Tajima N."/>
            <person name="Moriyama T."/>
            <person name="Ikeuchi M."/>
            <person name="Watanabe M."/>
            <person name="Wada H."/>
            <person name="Kobayashi K."/>
            <person name="Saito M."/>
            <person name="Masuda T."/>
            <person name="Sasaki-Sekimoto Y."/>
            <person name="Mashiguchi K."/>
            <person name="Awai K."/>
            <person name="Shimojima M."/>
            <person name="Masuda S."/>
            <person name="Iwai M."/>
            <person name="Nobusawa T."/>
            <person name="Narise T."/>
            <person name="Kondo S."/>
            <person name="Saito H."/>
            <person name="Sato R."/>
            <person name="Murakawa M."/>
            <person name="Ihara Y."/>
            <person name="Oshima-Yamada Y."/>
            <person name="Ohtaka K."/>
            <person name="Satoh M."/>
            <person name="Sonobe K."/>
            <person name="Ishii M."/>
            <person name="Ohtani R."/>
            <person name="Kanamori-Sato M."/>
            <person name="Honoki R."/>
            <person name="Miyazaki D."/>
            <person name="Mochizuki H."/>
            <person name="Umetsu J."/>
            <person name="Higashi K."/>
            <person name="Shibata D."/>
            <person name="Kamiya Y."/>
            <person name="Sato N."/>
            <person name="Nakamura Y."/>
            <person name="Tabata S."/>
            <person name="Ida S."/>
            <person name="Kurokawa K."/>
            <person name="Ohta H."/>
        </authorList>
    </citation>
    <scope>NUCLEOTIDE SEQUENCE [LARGE SCALE GENOMIC DNA]</scope>
    <source>
        <strain evidence="8 9">NIES-2285</strain>
    </source>
</reference>
<feature type="compositionally biased region" description="Basic and acidic residues" evidence="5">
    <location>
        <begin position="215"/>
        <end position="224"/>
    </location>
</feature>
<gene>
    <name evidence="8" type="ORF">KFL_000030320</name>
</gene>